<proteinExistence type="predicted"/>
<protein>
    <submittedName>
        <fullName evidence="2">Uncharacterized protein</fullName>
    </submittedName>
</protein>
<gene>
    <name evidence="2" type="ORF">KIN20_026742</name>
</gene>
<evidence type="ECO:0000313" key="3">
    <source>
        <dbReference type="Proteomes" id="UP001196413"/>
    </source>
</evidence>
<dbReference type="AlphaFoldDB" id="A0AAD5WDB6"/>
<dbReference type="EMBL" id="JAHQIW010005479">
    <property type="protein sequence ID" value="KAJ1366142.1"/>
    <property type="molecule type" value="Genomic_DNA"/>
</dbReference>
<comment type="caution">
    <text evidence="2">The sequence shown here is derived from an EMBL/GenBank/DDBJ whole genome shotgun (WGS) entry which is preliminary data.</text>
</comment>
<evidence type="ECO:0000256" key="1">
    <source>
        <dbReference type="SAM" id="MobiDB-lite"/>
    </source>
</evidence>
<evidence type="ECO:0000313" key="2">
    <source>
        <dbReference type="EMBL" id="KAJ1366142.1"/>
    </source>
</evidence>
<organism evidence="2 3">
    <name type="scientific">Parelaphostrongylus tenuis</name>
    <name type="common">Meningeal worm</name>
    <dbReference type="NCBI Taxonomy" id="148309"/>
    <lineage>
        <taxon>Eukaryota</taxon>
        <taxon>Metazoa</taxon>
        <taxon>Ecdysozoa</taxon>
        <taxon>Nematoda</taxon>
        <taxon>Chromadorea</taxon>
        <taxon>Rhabditida</taxon>
        <taxon>Rhabditina</taxon>
        <taxon>Rhabditomorpha</taxon>
        <taxon>Strongyloidea</taxon>
        <taxon>Metastrongylidae</taxon>
        <taxon>Parelaphostrongylus</taxon>
    </lineage>
</organism>
<name>A0AAD5WDB6_PARTN</name>
<accession>A0AAD5WDB6</accession>
<reference evidence="2" key="1">
    <citation type="submission" date="2021-06" db="EMBL/GenBank/DDBJ databases">
        <title>Parelaphostrongylus tenuis whole genome reference sequence.</title>
        <authorList>
            <person name="Garwood T.J."/>
            <person name="Larsen P.A."/>
            <person name="Fountain-Jones N.M."/>
            <person name="Garbe J.R."/>
            <person name="Macchietto M.G."/>
            <person name="Kania S.A."/>
            <person name="Gerhold R.W."/>
            <person name="Richards J.E."/>
            <person name="Wolf T.M."/>
        </authorList>
    </citation>
    <scope>NUCLEOTIDE SEQUENCE</scope>
    <source>
        <strain evidence="2">MNPRO001-30</strain>
        <tissue evidence="2">Meninges</tissue>
    </source>
</reference>
<keyword evidence="3" id="KW-1185">Reference proteome</keyword>
<feature type="compositionally biased region" description="Basic and acidic residues" evidence="1">
    <location>
        <begin position="45"/>
        <end position="67"/>
    </location>
</feature>
<sequence length="91" mass="10553">MGRIISIQQPDNGAIPEAQVRLPNGRTIRRSINLLIPFELNDDEQPPRVRDVNDDQQIKEEPEERRYNLRSRAKTHDGTTSKTQQDEANNF</sequence>
<dbReference type="Proteomes" id="UP001196413">
    <property type="component" value="Unassembled WGS sequence"/>
</dbReference>
<feature type="region of interest" description="Disordered" evidence="1">
    <location>
        <begin position="42"/>
        <end position="91"/>
    </location>
</feature>
<feature type="compositionally biased region" description="Polar residues" evidence="1">
    <location>
        <begin position="80"/>
        <end position="91"/>
    </location>
</feature>